<accession>J4IBT4</accession>
<dbReference type="OrthoDB" id="45256at2759"/>
<dbReference type="InParanoid" id="J4IBT4"/>
<dbReference type="GO" id="GO:0043399">
    <property type="term" value="F:tRNA adenosine(64)-2'-O-ribosylphosphate transferase activity"/>
    <property type="evidence" value="ECO:0007669"/>
    <property type="project" value="InterPro"/>
</dbReference>
<sequence>MDLSAGTGPQGPQREHADALSHIRKESMDTYNRIHSIAEDVNFVSEIHAAYSDLPVLRELSLTQISVAVLGTSTQNEQEPAYFKSTDGHFGNWSFNLRRPNLHLLSVVVAEGGLLIVDSTRSGKRIPDALSKTVPIWCAVINRAVRRRYPSPEKQDWDLQLYCPPVAVSEQERVQIEAKLEGWVDALLGSSYIISDIARPLRPLWITPSTSVLPHSSPDTLQFYPIDLATITNYGARQDPFSFYDDAIPDNRAQGLTPQLFWNNKDMLLGAARSQLPALVDSLVTASKGVATANKWTTKPTPISKVGGMILITSVSDLPSPLPRNLDGSVERLSFVMIASAVPSNPGSLTATDSESILRLHLSEGKKDQLYYLQHILPRATKFIGSQLAKGVPVCICCEHGTDASVGVAVAAAQLYFDDEGRYLQSREEQTTLRTLSPPSTECLGIFMVSTITGNAANKQSISKRLQWIISSRPQANPSRTTLKRVNEYILSSPSFRRPHDVDQQS</sequence>
<dbReference type="InterPro" id="IPR033449">
    <property type="entry name" value="Rit1_N"/>
</dbReference>
<dbReference type="AlphaFoldDB" id="J4IBT4"/>
<dbReference type="Proteomes" id="UP000006352">
    <property type="component" value="Unassembled WGS sequence"/>
</dbReference>
<feature type="domain" description="Rit1 N-terminal" evidence="2">
    <location>
        <begin position="23"/>
        <end position="284"/>
    </location>
</feature>
<dbReference type="PANTHER" id="PTHR31811">
    <property type="entry name" value="TRNA A64-2'-O-RIBOSYLPHOSPHATE TRANSFERASE"/>
    <property type="match status" value="1"/>
</dbReference>
<dbReference type="RefSeq" id="XP_012184499.1">
    <property type="nucleotide sequence ID" value="XM_012329109.1"/>
</dbReference>
<dbReference type="PANTHER" id="PTHR31811:SF0">
    <property type="entry name" value="TRNA A64-2'-O-RIBOSYLPHOSPHATE TRANSFERASE"/>
    <property type="match status" value="1"/>
</dbReference>
<gene>
    <name evidence="3" type="ORF">FIBRA_07426</name>
</gene>
<name>J4IBT4_9APHY</name>
<evidence type="ECO:0000259" key="2">
    <source>
        <dbReference type="Pfam" id="PF17184"/>
    </source>
</evidence>
<dbReference type="Pfam" id="PF17184">
    <property type="entry name" value="Rit1_C"/>
    <property type="match status" value="1"/>
</dbReference>
<evidence type="ECO:0000259" key="1">
    <source>
        <dbReference type="Pfam" id="PF04179"/>
    </source>
</evidence>
<dbReference type="EMBL" id="HE797182">
    <property type="protein sequence ID" value="CCM05216.1"/>
    <property type="molecule type" value="Genomic_DNA"/>
</dbReference>
<reference evidence="3 4" key="1">
    <citation type="journal article" date="2012" name="Appl. Environ. Microbiol.">
        <title>Short-read sequencing for genomic analysis of the brown rot fungus Fibroporia radiculosa.</title>
        <authorList>
            <person name="Tang J.D."/>
            <person name="Perkins A.D."/>
            <person name="Sonstegard T.S."/>
            <person name="Schroeder S.G."/>
            <person name="Burgess S.C."/>
            <person name="Diehl S.V."/>
        </authorList>
    </citation>
    <scope>NUCLEOTIDE SEQUENCE [LARGE SCALE GENOMIC DNA]</scope>
    <source>
        <strain evidence="3 4">TFFH 294</strain>
    </source>
</reference>
<evidence type="ECO:0000313" key="3">
    <source>
        <dbReference type="EMBL" id="CCM05216.1"/>
    </source>
</evidence>
<dbReference type="GO" id="GO:0005737">
    <property type="term" value="C:cytoplasm"/>
    <property type="evidence" value="ECO:0007669"/>
    <property type="project" value="TreeGrafter"/>
</dbReference>
<organism evidence="3 4">
    <name type="scientific">Fibroporia radiculosa</name>
    <dbReference type="NCBI Taxonomy" id="599839"/>
    <lineage>
        <taxon>Eukaryota</taxon>
        <taxon>Fungi</taxon>
        <taxon>Dikarya</taxon>
        <taxon>Basidiomycota</taxon>
        <taxon>Agaricomycotina</taxon>
        <taxon>Agaricomycetes</taxon>
        <taxon>Polyporales</taxon>
        <taxon>Fibroporiaceae</taxon>
        <taxon>Fibroporia</taxon>
    </lineage>
</organism>
<evidence type="ECO:0000313" key="4">
    <source>
        <dbReference type="Proteomes" id="UP000006352"/>
    </source>
</evidence>
<dbReference type="GO" id="GO:0019988">
    <property type="term" value="P:charged-tRNA amino acid modification"/>
    <property type="evidence" value="ECO:0007669"/>
    <property type="project" value="InterPro"/>
</dbReference>
<evidence type="ECO:0008006" key="5">
    <source>
        <dbReference type="Google" id="ProtNLM"/>
    </source>
</evidence>
<dbReference type="GeneID" id="24100127"/>
<dbReference type="HOGENOM" id="CLU_027654_1_1_1"/>
<dbReference type="InterPro" id="IPR007306">
    <property type="entry name" value="Rit1"/>
</dbReference>
<protein>
    <recommendedName>
        <fullName evidence="5">Initiator tRNA phosphoribosyl transferase</fullName>
    </recommendedName>
</protein>
<proteinExistence type="predicted"/>
<feature type="domain" description="Rit1 DUSP-like" evidence="1">
    <location>
        <begin position="357"/>
        <end position="489"/>
    </location>
</feature>
<dbReference type="FunCoup" id="J4IBT4">
    <property type="interactions" value="20"/>
</dbReference>
<dbReference type="Pfam" id="PF04179">
    <property type="entry name" value="Init_tRNA_PT"/>
    <property type="match status" value="1"/>
</dbReference>
<keyword evidence="4" id="KW-1185">Reference proteome</keyword>
<dbReference type="InterPro" id="IPR033421">
    <property type="entry name" value="Rit1_DUSP-like"/>
</dbReference>